<evidence type="ECO:0000256" key="1">
    <source>
        <dbReference type="ARBA" id="ARBA00005306"/>
    </source>
</evidence>
<evidence type="ECO:0000256" key="3">
    <source>
        <dbReference type="ARBA" id="ARBA00016923"/>
    </source>
</evidence>
<dbReference type="Pfam" id="PF02637">
    <property type="entry name" value="GatB_Yqey"/>
    <property type="match status" value="1"/>
</dbReference>
<dbReference type="NCBIfam" id="TIGR00133">
    <property type="entry name" value="gatB"/>
    <property type="match status" value="1"/>
</dbReference>
<gene>
    <name evidence="11" type="primary">gatB</name>
    <name evidence="13" type="ORF">SAMN05216402_0791</name>
</gene>
<evidence type="ECO:0000256" key="8">
    <source>
        <dbReference type="ARBA" id="ARBA00024799"/>
    </source>
</evidence>
<protein>
    <recommendedName>
        <fullName evidence="3 11">Aspartyl/glutamyl-tRNA(Asn/Gln) amidotransferase subunit B</fullName>
        <shortName evidence="11">Asp/Glu-ADT subunit B</shortName>
        <ecNumber evidence="11">6.3.5.-</ecNumber>
    </recommendedName>
</protein>
<dbReference type="Gene3D" id="1.10.10.410">
    <property type="match status" value="1"/>
</dbReference>
<dbReference type="RefSeq" id="WP_074630891.1">
    <property type="nucleotide sequence ID" value="NZ_FNKY01000001.1"/>
</dbReference>
<keyword evidence="14" id="KW-1185">Reference proteome</keyword>
<keyword evidence="4 11" id="KW-0436">Ligase</keyword>
<comment type="similarity">
    <text evidence="1 11">Belongs to the GatB/GatE family. GatB subfamily.</text>
</comment>
<evidence type="ECO:0000256" key="4">
    <source>
        <dbReference type="ARBA" id="ARBA00022598"/>
    </source>
</evidence>
<evidence type="ECO:0000256" key="7">
    <source>
        <dbReference type="ARBA" id="ARBA00022917"/>
    </source>
</evidence>
<dbReference type="NCBIfam" id="NF004012">
    <property type="entry name" value="PRK05477.1-2"/>
    <property type="match status" value="1"/>
</dbReference>
<comment type="subunit">
    <text evidence="2 11">Heterotrimer of A, B and C subunits.</text>
</comment>
<evidence type="ECO:0000256" key="6">
    <source>
        <dbReference type="ARBA" id="ARBA00022840"/>
    </source>
</evidence>
<dbReference type="HAMAP" id="MF_00121">
    <property type="entry name" value="GatB"/>
    <property type="match status" value="1"/>
</dbReference>
<evidence type="ECO:0000313" key="14">
    <source>
        <dbReference type="Proteomes" id="UP000183471"/>
    </source>
</evidence>
<dbReference type="InterPro" id="IPR014746">
    <property type="entry name" value="Gln_synth/guanido_kin_cat_dom"/>
</dbReference>
<proteinExistence type="inferred from homology"/>
<dbReference type="InterPro" id="IPR018027">
    <property type="entry name" value="Asn/Gln_amidotransferase"/>
</dbReference>
<comment type="catalytic activity">
    <reaction evidence="10 11">
        <text>L-glutamyl-tRNA(Gln) + L-glutamine + ATP + H2O = L-glutaminyl-tRNA(Gln) + L-glutamate + ADP + phosphate + H(+)</text>
        <dbReference type="Rhea" id="RHEA:17521"/>
        <dbReference type="Rhea" id="RHEA-COMP:9681"/>
        <dbReference type="Rhea" id="RHEA-COMP:9684"/>
        <dbReference type="ChEBI" id="CHEBI:15377"/>
        <dbReference type="ChEBI" id="CHEBI:15378"/>
        <dbReference type="ChEBI" id="CHEBI:29985"/>
        <dbReference type="ChEBI" id="CHEBI:30616"/>
        <dbReference type="ChEBI" id="CHEBI:43474"/>
        <dbReference type="ChEBI" id="CHEBI:58359"/>
        <dbReference type="ChEBI" id="CHEBI:78520"/>
        <dbReference type="ChEBI" id="CHEBI:78521"/>
        <dbReference type="ChEBI" id="CHEBI:456216"/>
    </reaction>
</comment>
<organism evidence="13 14">
    <name type="scientific">Nitrosospira multiformis</name>
    <dbReference type="NCBI Taxonomy" id="1231"/>
    <lineage>
        <taxon>Bacteria</taxon>
        <taxon>Pseudomonadati</taxon>
        <taxon>Pseudomonadota</taxon>
        <taxon>Betaproteobacteria</taxon>
        <taxon>Nitrosomonadales</taxon>
        <taxon>Nitrosomonadaceae</taxon>
        <taxon>Nitrosospira</taxon>
    </lineage>
</organism>
<dbReference type="Pfam" id="PF02934">
    <property type="entry name" value="GatB_N"/>
    <property type="match status" value="1"/>
</dbReference>
<dbReference type="PANTHER" id="PTHR11659">
    <property type="entry name" value="GLUTAMYL-TRNA GLN AMIDOTRANSFERASE SUBUNIT B MITOCHONDRIAL AND PROKARYOTIC PET112-RELATED"/>
    <property type="match status" value="1"/>
</dbReference>
<evidence type="ECO:0000259" key="12">
    <source>
        <dbReference type="SMART" id="SM00845"/>
    </source>
</evidence>
<dbReference type="InterPro" id="IPR004413">
    <property type="entry name" value="GatB"/>
</dbReference>
<feature type="domain" description="Asn/Gln amidotransferase" evidence="12">
    <location>
        <begin position="327"/>
        <end position="491"/>
    </location>
</feature>
<keyword evidence="5 11" id="KW-0547">Nucleotide-binding</keyword>
<sequence>MQWEIVVGLEVHTQLSTQSKIFSGASTAFGAAPNTEACAVDLALPGVLPVLNRGAVERAIKLGLAVGGKISSPSIFARKNYFYPDLPKGYQISQYELPVVEGGSITIQSGEVERVIRLTRAHLEEDAGKSLHEDFHGMTGIDLNRAGTPLLEIVSEPDMRSSAEAVVYAKTLHSLVRWIGICDGNMQEGSFRCDANVSVRPQGSDKLGTRCEIKNLNSFRFLEKAIDYEARRQVEILEDGGTIQQQTRLYDSDKDETRAMRSKEDAQDYRYFPDPDLLPLEIGEDWIAEVRRGLPELPQQMRARLERDHGLSTYDAAALTGDREIAEYYEAVIEKLPSDPKLCANWVMGDISAYLNDEGKFFDSCPLSPEQLAQLLARIKDGTISGKIAKEVFKQMWVKVSAQPVTWKRHDPGLGTNLADQIIESQGLKQISDSGELEKLVDEVIAANTKSVEEFKAGKEKAFNALVGQIMKAAKGKANPAQVNEILKKKLME</sequence>
<keyword evidence="7 11" id="KW-0648">Protein biosynthesis</keyword>
<evidence type="ECO:0000256" key="10">
    <source>
        <dbReference type="ARBA" id="ARBA00047913"/>
    </source>
</evidence>
<dbReference type="EMBL" id="FNKY01000001">
    <property type="protein sequence ID" value="SDQ42199.1"/>
    <property type="molecule type" value="Genomic_DNA"/>
</dbReference>
<evidence type="ECO:0000256" key="11">
    <source>
        <dbReference type="HAMAP-Rule" id="MF_00121"/>
    </source>
</evidence>
<dbReference type="SMART" id="SM00845">
    <property type="entry name" value="GatB_Yqey"/>
    <property type="match status" value="1"/>
</dbReference>
<dbReference type="SUPFAM" id="SSF89095">
    <property type="entry name" value="GatB/YqeY motif"/>
    <property type="match status" value="1"/>
</dbReference>
<comment type="function">
    <text evidence="8 11">Allows the formation of correctly charged Asn-tRNA(Asn) or Gln-tRNA(Gln) through the transamidation of misacylated Asp-tRNA(Asn) or Glu-tRNA(Gln) in organisms which lack either or both of asparaginyl-tRNA or glutaminyl-tRNA synthetases. The reaction takes place in the presence of glutamine and ATP through an activated phospho-Asp-tRNA(Asn) or phospho-Glu-tRNA(Gln).</text>
</comment>
<dbReference type="InterPro" id="IPR006075">
    <property type="entry name" value="Asn/Gln-tRNA_Trfase_suB/E_cat"/>
</dbReference>
<dbReference type="InterPro" id="IPR023168">
    <property type="entry name" value="GatB_Yqey_C_2"/>
</dbReference>
<comment type="caution">
    <text evidence="13">The sequence shown here is derived from an EMBL/GenBank/DDBJ whole genome shotgun (WGS) entry which is preliminary data.</text>
</comment>
<comment type="catalytic activity">
    <reaction evidence="9 11">
        <text>L-aspartyl-tRNA(Asn) + L-glutamine + ATP + H2O = L-asparaginyl-tRNA(Asn) + L-glutamate + ADP + phosphate + 2 H(+)</text>
        <dbReference type="Rhea" id="RHEA:14513"/>
        <dbReference type="Rhea" id="RHEA-COMP:9674"/>
        <dbReference type="Rhea" id="RHEA-COMP:9677"/>
        <dbReference type="ChEBI" id="CHEBI:15377"/>
        <dbReference type="ChEBI" id="CHEBI:15378"/>
        <dbReference type="ChEBI" id="CHEBI:29985"/>
        <dbReference type="ChEBI" id="CHEBI:30616"/>
        <dbReference type="ChEBI" id="CHEBI:43474"/>
        <dbReference type="ChEBI" id="CHEBI:58359"/>
        <dbReference type="ChEBI" id="CHEBI:78515"/>
        <dbReference type="ChEBI" id="CHEBI:78516"/>
        <dbReference type="ChEBI" id="CHEBI:456216"/>
    </reaction>
</comment>
<dbReference type="InterPro" id="IPR042114">
    <property type="entry name" value="GatB_C_1"/>
</dbReference>
<dbReference type="InterPro" id="IPR003789">
    <property type="entry name" value="Asn/Gln_tRNA_amidoTrase-B-like"/>
</dbReference>
<dbReference type="NCBIfam" id="NF004014">
    <property type="entry name" value="PRK05477.1-4"/>
    <property type="match status" value="1"/>
</dbReference>
<reference evidence="13 14" key="1">
    <citation type="submission" date="2016-10" db="EMBL/GenBank/DDBJ databases">
        <authorList>
            <person name="Varghese N."/>
            <person name="Submissions S."/>
        </authorList>
    </citation>
    <scope>NUCLEOTIDE SEQUENCE [LARGE SCALE GENOMIC DNA]</scope>
    <source>
        <strain evidence="13 14">Nl1</strain>
    </source>
</reference>
<dbReference type="InterPro" id="IPR017959">
    <property type="entry name" value="Asn/Gln-tRNA_amidoTrfase_suB/E"/>
</dbReference>
<evidence type="ECO:0000313" key="13">
    <source>
        <dbReference type="EMBL" id="SDQ42199.1"/>
    </source>
</evidence>
<keyword evidence="6 11" id="KW-0067">ATP-binding</keyword>
<dbReference type="PROSITE" id="PS01234">
    <property type="entry name" value="GATB"/>
    <property type="match status" value="1"/>
</dbReference>
<dbReference type="Proteomes" id="UP000183471">
    <property type="component" value="Unassembled WGS sequence"/>
</dbReference>
<dbReference type="PANTHER" id="PTHR11659:SF0">
    <property type="entry name" value="GLUTAMYL-TRNA(GLN) AMIDOTRANSFERASE SUBUNIT B, MITOCHONDRIAL"/>
    <property type="match status" value="1"/>
</dbReference>
<evidence type="ECO:0000256" key="5">
    <source>
        <dbReference type="ARBA" id="ARBA00022741"/>
    </source>
</evidence>
<evidence type="ECO:0000256" key="2">
    <source>
        <dbReference type="ARBA" id="ARBA00011123"/>
    </source>
</evidence>
<dbReference type="SUPFAM" id="SSF55931">
    <property type="entry name" value="Glutamine synthetase/guanido kinase"/>
    <property type="match status" value="1"/>
</dbReference>
<dbReference type="NCBIfam" id="NF004015">
    <property type="entry name" value="PRK05477.1-5"/>
    <property type="match status" value="1"/>
</dbReference>
<dbReference type="InterPro" id="IPR017958">
    <property type="entry name" value="Gln-tRNA_amidoTrfase_suB_CS"/>
</dbReference>
<accession>A0ABY0TD52</accession>
<dbReference type="Gene3D" id="1.10.150.380">
    <property type="entry name" value="GatB domain, N-terminal subdomain"/>
    <property type="match status" value="1"/>
</dbReference>
<name>A0ABY0TD52_9PROT</name>
<dbReference type="EC" id="6.3.5.-" evidence="11"/>
<evidence type="ECO:0000256" key="9">
    <source>
        <dbReference type="ARBA" id="ARBA00047380"/>
    </source>
</evidence>